<feature type="compositionally biased region" description="Acidic residues" evidence="1">
    <location>
        <begin position="98"/>
        <end position="110"/>
    </location>
</feature>
<dbReference type="RefSeq" id="WP_066668518.1">
    <property type="nucleotide sequence ID" value="NZ_CP016171.1"/>
</dbReference>
<gene>
    <name evidence="2" type="ORF">BAU08_05840</name>
</gene>
<proteinExistence type="predicted"/>
<evidence type="ECO:0008006" key="4">
    <source>
        <dbReference type="Google" id="ProtNLM"/>
    </source>
</evidence>
<dbReference type="EMBL" id="CP016171">
    <property type="protein sequence ID" value="ANN70916.1"/>
    <property type="molecule type" value="Genomic_DNA"/>
</dbReference>
<protein>
    <recommendedName>
        <fullName evidence="4">Phage tail assembly protein</fullName>
    </recommendedName>
</protein>
<sequence length="117" mass="12670">MPKAKELQDEMTLVLRKPVTLSDGKGGESTVYEQLSLREPLVEEMLVFSQKAAKDPGDAVRHLIAKISGVPLAVINKMRARDFTEASNYLMAFMTPEDASDDPDSEDEAAGEGGTGN</sequence>
<evidence type="ECO:0000313" key="2">
    <source>
        <dbReference type="EMBL" id="ANN70916.1"/>
    </source>
</evidence>
<reference evidence="2 3" key="1">
    <citation type="submission" date="2016-06" db="EMBL/GenBank/DDBJ databases">
        <title>Complete genome sequences of Bordetella bronchialis and Bordetella flabilis.</title>
        <authorList>
            <person name="LiPuma J.J."/>
            <person name="Spilker T."/>
        </authorList>
    </citation>
    <scope>NUCLEOTIDE SEQUENCE [LARGE SCALE GENOMIC DNA]</scope>
    <source>
        <strain evidence="2 3">AU17976</strain>
    </source>
</reference>
<name>A0A193FUQ8_9BORD</name>
<dbReference type="InterPro" id="IPR019289">
    <property type="entry name" value="Phage_tail_E/E"/>
</dbReference>
<dbReference type="STRING" id="463025.BAU08_05840"/>
<evidence type="ECO:0000256" key="1">
    <source>
        <dbReference type="SAM" id="MobiDB-lite"/>
    </source>
</evidence>
<feature type="region of interest" description="Disordered" evidence="1">
    <location>
        <begin position="94"/>
        <end position="117"/>
    </location>
</feature>
<dbReference type="Pfam" id="PF10109">
    <property type="entry name" value="Phage_TAC_7"/>
    <property type="match status" value="1"/>
</dbReference>
<evidence type="ECO:0000313" key="3">
    <source>
        <dbReference type="Proteomes" id="UP000092213"/>
    </source>
</evidence>
<accession>A0A193FUQ8</accession>
<dbReference type="AlphaFoldDB" id="A0A193FUQ8"/>
<organism evidence="2 3">
    <name type="scientific">Bordetella bronchialis</name>
    <dbReference type="NCBI Taxonomy" id="463025"/>
    <lineage>
        <taxon>Bacteria</taxon>
        <taxon>Pseudomonadati</taxon>
        <taxon>Pseudomonadota</taxon>
        <taxon>Betaproteobacteria</taxon>
        <taxon>Burkholderiales</taxon>
        <taxon>Alcaligenaceae</taxon>
        <taxon>Bordetella</taxon>
    </lineage>
</organism>
<dbReference type="Proteomes" id="UP000092213">
    <property type="component" value="Chromosome"/>
</dbReference>